<dbReference type="PANTHER" id="PTHR33103:SF53">
    <property type="entry name" value="DUF674 FAMILY PROTEIN"/>
    <property type="match status" value="1"/>
</dbReference>
<evidence type="ECO:0000313" key="2">
    <source>
        <dbReference type="Proteomes" id="UP000011116"/>
    </source>
</evidence>
<dbReference type="Gramene" id="HORVU.MOREX.r2.2HG0123490.1">
    <property type="protein sequence ID" value="HORVU.MOREX.r2.2HG0123490.1.CDS.1"/>
    <property type="gene ID" value="HORVU.MOREX.r2.2HG0123490"/>
</dbReference>
<accession>A0A8I6X8A3</accession>
<dbReference type="InterPro" id="IPR007750">
    <property type="entry name" value="DUF674"/>
</dbReference>
<proteinExistence type="predicted"/>
<organism evidence="1 2">
    <name type="scientific">Hordeum vulgare subsp. vulgare</name>
    <name type="common">Domesticated barley</name>
    <dbReference type="NCBI Taxonomy" id="112509"/>
    <lineage>
        <taxon>Eukaryota</taxon>
        <taxon>Viridiplantae</taxon>
        <taxon>Streptophyta</taxon>
        <taxon>Embryophyta</taxon>
        <taxon>Tracheophyta</taxon>
        <taxon>Spermatophyta</taxon>
        <taxon>Magnoliopsida</taxon>
        <taxon>Liliopsida</taxon>
        <taxon>Poales</taxon>
        <taxon>Poaceae</taxon>
        <taxon>BOP clade</taxon>
        <taxon>Pooideae</taxon>
        <taxon>Triticodae</taxon>
        <taxon>Triticeae</taxon>
        <taxon>Hordeinae</taxon>
        <taxon>Hordeum</taxon>
    </lineage>
</organism>
<dbReference type="PANTHER" id="PTHR33103">
    <property type="entry name" value="OS01G0153900 PROTEIN"/>
    <property type="match status" value="1"/>
</dbReference>
<dbReference type="Proteomes" id="UP000011116">
    <property type="component" value="Chromosome 2H"/>
</dbReference>
<keyword evidence="2" id="KW-1185">Reference proteome</keyword>
<name>A0A8I6X8A3_HORVV</name>
<evidence type="ECO:0000313" key="1">
    <source>
        <dbReference type="EnsemblPlants" id="HORVU.MOREX.r3.2HG0150230.1.CDS1"/>
    </source>
</evidence>
<reference evidence="1" key="3">
    <citation type="submission" date="2022-01" db="UniProtKB">
        <authorList>
            <consortium name="EnsemblPlants"/>
        </authorList>
    </citation>
    <scope>IDENTIFICATION</scope>
    <source>
        <strain evidence="1">subsp. vulgare</strain>
    </source>
</reference>
<reference evidence="2" key="1">
    <citation type="journal article" date="2012" name="Nature">
        <title>A physical, genetic and functional sequence assembly of the barley genome.</title>
        <authorList>
            <consortium name="The International Barley Genome Sequencing Consortium"/>
            <person name="Mayer K.F."/>
            <person name="Waugh R."/>
            <person name="Brown J.W."/>
            <person name="Schulman A."/>
            <person name="Langridge P."/>
            <person name="Platzer M."/>
            <person name="Fincher G.B."/>
            <person name="Muehlbauer G.J."/>
            <person name="Sato K."/>
            <person name="Close T.J."/>
            <person name="Wise R.P."/>
            <person name="Stein N."/>
        </authorList>
    </citation>
    <scope>NUCLEOTIDE SEQUENCE [LARGE SCALE GENOMIC DNA]</scope>
    <source>
        <strain evidence="2">cv. Morex</strain>
    </source>
</reference>
<evidence type="ECO:0008006" key="3">
    <source>
        <dbReference type="Google" id="ProtNLM"/>
    </source>
</evidence>
<dbReference type="AlphaFoldDB" id="A0A8I6X8A3"/>
<dbReference type="EnsemblPlants" id="HORVU.MOREX.r3.2HG0150230.1">
    <property type="protein sequence ID" value="HORVU.MOREX.r3.2HG0150230.1.CDS1"/>
    <property type="gene ID" value="HORVU.MOREX.r3.2HG0150230"/>
</dbReference>
<dbReference type="Gramene" id="HORVU.MOREX.r3.2HG0150230.1">
    <property type="protein sequence ID" value="HORVU.MOREX.r3.2HG0150230.1.CDS1"/>
    <property type="gene ID" value="HORVU.MOREX.r3.2HG0150230"/>
</dbReference>
<dbReference type="Pfam" id="PF05056">
    <property type="entry name" value="DUF674"/>
    <property type="match status" value="1"/>
</dbReference>
<sequence length="239" mass="24888">MKLLIDTKARRVLFAEASKDVVDFLFSLLALPVGTAVKLLGNDAMVGCVGSLYGSVERLDVTYVHPGASKDALLHPSVLSPAASSKSSLLGLSAPPSPQAKTLYKCSMQCNCYNGGSLFGAPGGRSSNCRTYMTDSCGTHCPSCNNQMTTPFTVVPSAGSGGQATAGESGKGFVQGIVTYTVMDDLTVTPMSSISSITLLNTLAVRDLAALQEKTVQLGYDQVITNPITGSLFHSTCLC</sequence>
<protein>
    <recommendedName>
        <fullName evidence="3">DUF674 family protein</fullName>
    </recommendedName>
</protein>
<reference evidence="1" key="2">
    <citation type="submission" date="2020-10" db="EMBL/GenBank/DDBJ databases">
        <authorList>
            <person name="Scholz U."/>
            <person name="Mascher M."/>
            <person name="Fiebig A."/>
        </authorList>
    </citation>
    <scope>NUCLEOTIDE SEQUENCE [LARGE SCALE GENOMIC DNA]</scope>
    <source>
        <strain evidence="1">cv. Morex</strain>
    </source>
</reference>